<organism evidence="1 2">
    <name type="scientific">Gossypium darwinii</name>
    <name type="common">Darwin's cotton</name>
    <name type="synonym">Gossypium barbadense var. darwinii</name>
    <dbReference type="NCBI Taxonomy" id="34276"/>
    <lineage>
        <taxon>Eukaryota</taxon>
        <taxon>Viridiplantae</taxon>
        <taxon>Streptophyta</taxon>
        <taxon>Embryophyta</taxon>
        <taxon>Tracheophyta</taxon>
        <taxon>Spermatophyta</taxon>
        <taxon>Magnoliopsida</taxon>
        <taxon>eudicotyledons</taxon>
        <taxon>Gunneridae</taxon>
        <taxon>Pentapetalae</taxon>
        <taxon>rosids</taxon>
        <taxon>malvids</taxon>
        <taxon>Malvales</taxon>
        <taxon>Malvaceae</taxon>
        <taxon>Malvoideae</taxon>
        <taxon>Gossypium</taxon>
    </lineage>
</organism>
<protein>
    <submittedName>
        <fullName evidence="1">Uncharacterized protein</fullName>
    </submittedName>
</protein>
<sequence>MSPISLVQCSGLPKATHPSCSECACRFGDGVQVLCYRGITFRMVEFRSTVHRVAANLPHQEQAVVHMPVSEYGGAQVMSMMHPQGHHALKQPAMAMELTRQSMRVWWIPKCI</sequence>
<keyword evidence="2" id="KW-1185">Reference proteome</keyword>
<dbReference type="Proteomes" id="UP000323506">
    <property type="component" value="Chromosome D05"/>
</dbReference>
<evidence type="ECO:0000313" key="1">
    <source>
        <dbReference type="EMBL" id="TYG66935.1"/>
    </source>
</evidence>
<name>A0A5D2CF53_GOSDA</name>
<reference evidence="1 2" key="1">
    <citation type="submission" date="2019-06" db="EMBL/GenBank/DDBJ databases">
        <title>WGS assembly of Gossypium darwinii.</title>
        <authorList>
            <person name="Chen Z.J."/>
            <person name="Sreedasyam A."/>
            <person name="Ando A."/>
            <person name="Song Q."/>
            <person name="De L."/>
            <person name="Hulse-Kemp A."/>
            <person name="Ding M."/>
            <person name="Ye W."/>
            <person name="Kirkbride R."/>
            <person name="Jenkins J."/>
            <person name="Plott C."/>
            <person name="Lovell J."/>
            <person name="Lin Y.-M."/>
            <person name="Vaughn R."/>
            <person name="Liu B."/>
            <person name="Li W."/>
            <person name="Simpson S."/>
            <person name="Scheffler B."/>
            <person name="Saski C."/>
            <person name="Grover C."/>
            <person name="Hu G."/>
            <person name="Conover J."/>
            <person name="Carlson J."/>
            <person name="Shu S."/>
            <person name="Boston L."/>
            <person name="Williams M."/>
            <person name="Peterson D."/>
            <person name="Mcgee K."/>
            <person name="Jones D."/>
            <person name="Wendel J."/>
            <person name="Stelly D."/>
            <person name="Grimwood J."/>
            <person name="Schmutz J."/>
        </authorList>
    </citation>
    <scope>NUCLEOTIDE SEQUENCE [LARGE SCALE GENOMIC DNA]</scope>
    <source>
        <strain evidence="1">1808015.09</strain>
    </source>
</reference>
<dbReference type="AlphaFoldDB" id="A0A5D2CF53"/>
<dbReference type="EMBL" id="CM017705">
    <property type="protein sequence ID" value="TYG66935.1"/>
    <property type="molecule type" value="Genomic_DNA"/>
</dbReference>
<accession>A0A5D2CF53</accession>
<proteinExistence type="predicted"/>
<evidence type="ECO:0000313" key="2">
    <source>
        <dbReference type="Proteomes" id="UP000323506"/>
    </source>
</evidence>
<gene>
    <name evidence="1" type="ORF">ES288_D05G038500v1</name>
</gene>